<accession>A0A835LP23</accession>
<comment type="caution">
    <text evidence="1">The sequence shown here is derived from an EMBL/GenBank/DDBJ whole genome shotgun (WGS) entry which is preliminary data.</text>
</comment>
<evidence type="ECO:0000313" key="2">
    <source>
        <dbReference type="Proteomes" id="UP000631114"/>
    </source>
</evidence>
<keyword evidence="2" id="KW-1185">Reference proteome</keyword>
<name>A0A835LP23_9MAGN</name>
<dbReference type="OrthoDB" id="537915at2759"/>
<organism evidence="1 2">
    <name type="scientific">Coptis chinensis</name>
    <dbReference type="NCBI Taxonomy" id="261450"/>
    <lineage>
        <taxon>Eukaryota</taxon>
        <taxon>Viridiplantae</taxon>
        <taxon>Streptophyta</taxon>
        <taxon>Embryophyta</taxon>
        <taxon>Tracheophyta</taxon>
        <taxon>Spermatophyta</taxon>
        <taxon>Magnoliopsida</taxon>
        <taxon>Ranunculales</taxon>
        <taxon>Ranunculaceae</taxon>
        <taxon>Coptidoideae</taxon>
        <taxon>Coptis</taxon>
    </lineage>
</organism>
<protein>
    <submittedName>
        <fullName evidence="1">Uncharacterized protein</fullName>
    </submittedName>
</protein>
<evidence type="ECO:0000313" key="1">
    <source>
        <dbReference type="EMBL" id="KAF9602813.1"/>
    </source>
</evidence>
<dbReference type="AlphaFoldDB" id="A0A835LP23"/>
<dbReference type="EMBL" id="JADFTS010000006">
    <property type="protein sequence ID" value="KAF9602813.1"/>
    <property type="molecule type" value="Genomic_DNA"/>
</dbReference>
<dbReference type="Proteomes" id="UP000631114">
    <property type="component" value="Unassembled WGS sequence"/>
</dbReference>
<gene>
    <name evidence="1" type="ORF">IFM89_031582</name>
</gene>
<proteinExistence type="predicted"/>
<sequence>MHLKILIAVQLWIYVLYGIEILIEKAKVVGALAKVEKEMDAAKVIVWWWCWHVVFDSDEVMHRDAHTKIVITLDIYGVKNIFGIPFSYRGFYDKSLSEIPVRAASFPNLYVR</sequence>
<reference evidence="1 2" key="1">
    <citation type="submission" date="2020-10" db="EMBL/GenBank/DDBJ databases">
        <title>The Coptis chinensis genome and diversification of protoberbering-type alkaloids.</title>
        <authorList>
            <person name="Wang B."/>
            <person name="Shu S."/>
            <person name="Song C."/>
            <person name="Liu Y."/>
        </authorList>
    </citation>
    <scope>NUCLEOTIDE SEQUENCE [LARGE SCALE GENOMIC DNA]</scope>
    <source>
        <strain evidence="1">HL-2020</strain>
        <tissue evidence="1">Leaf</tissue>
    </source>
</reference>